<dbReference type="RefSeq" id="YP_010051719.1">
    <property type="nucleotide sequence ID" value="NC_054446.1"/>
</dbReference>
<gene>
    <name evidence="1" type="primary">49</name>
    <name evidence="1" type="ORF">PBI_LEMURIA_49</name>
</gene>
<dbReference type="GeneID" id="63926211"/>
<evidence type="ECO:0000313" key="2">
    <source>
        <dbReference type="Proteomes" id="UP000325760"/>
    </source>
</evidence>
<sequence length="111" mass="12081">MPDQHQHPDVRRYDAAVAEHEAREFAESIGYSFGVLTDGTIVLEPPADPTCCTLCASKAGAEHDGDKCADCGAPLDALNRHQVIVAGDGSTRFGLRFVCRDDYVRRLHLAL</sequence>
<dbReference type="KEGG" id="vg:63926211"/>
<name>A0A5J6TK57_9CAUD</name>
<protein>
    <submittedName>
        <fullName evidence="1">Uncharacterized protein</fullName>
    </submittedName>
</protein>
<evidence type="ECO:0000313" key="1">
    <source>
        <dbReference type="EMBL" id="QFG10129.1"/>
    </source>
</evidence>
<proteinExistence type="predicted"/>
<keyword evidence="2" id="KW-1185">Reference proteome</keyword>
<organism evidence="1 2">
    <name type="scientific">Mycobacterium phage Lemuria</name>
    <dbReference type="NCBI Taxonomy" id="2599868"/>
    <lineage>
        <taxon>Viruses</taxon>
        <taxon>Duplodnaviria</taxon>
        <taxon>Heunggongvirae</taxon>
        <taxon>Uroviricota</taxon>
        <taxon>Caudoviricetes</taxon>
        <taxon>Gclasvirinae</taxon>
        <taxon>Jolieduovirus</taxon>
        <taxon>Jolieduovirus lemuria</taxon>
    </lineage>
</organism>
<accession>A0A5J6TK57</accession>
<dbReference type="EMBL" id="MN234185">
    <property type="protein sequence ID" value="QFG10129.1"/>
    <property type="molecule type" value="Genomic_DNA"/>
</dbReference>
<reference evidence="1 2" key="1">
    <citation type="submission" date="2019-07" db="EMBL/GenBank/DDBJ databases">
        <authorList>
            <person name="Divens A.M."/>
            <person name="Garlena R.A."/>
            <person name="Russell D.A."/>
            <person name="Pope W.H."/>
            <person name="Jacobs-Sera D."/>
            <person name="Hatfull G.F."/>
        </authorList>
    </citation>
    <scope>NUCLEOTIDE SEQUENCE [LARGE SCALE GENOMIC DNA]</scope>
</reference>
<dbReference type="Proteomes" id="UP000325760">
    <property type="component" value="Segment"/>
</dbReference>